<evidence type="ECO:0000259" key="1">
    <source>
        <dbReference type="Pfam" id="PF00814"/>
    </source>
</evidence>
<accession>A0ABV6D6V2</accession>
<proteinExistence type="predicted"/>
<comment type="caution">
    <text evidence="2">The sequence shown here is derived from an EMBL/GenBank/DDBJ whole genome shotgun (WGS) entry which is preliminary data.</text>
</comment>
<protein>
    <submittedName>
        <fullName evidence="2">tRNA (Adenosine(37)-N6)-threonylcarbamoyltransferase complex dimerization subunit type 1 TsaB</fullName>
        <ecNumber evidence="2">2.3.1.234</ecNumber>
    </submittedName>
</protein>
<dbReference type="EC" id="2.3.1.234" evidence="2"/>
<dbReference type="RefSeq" id="WP_261519831.1">
    <property type="nucleotide sequence ID" value="NZ_JAODNW010000007.1"/>
</dbReference>
<dbReference type="EMBL" id="JBHLXD010000010">
    <property type="protein sequence ID" value="MFC0208342.1"/>
    <property type="molecule type" value="Genomic_DNA"/>
</dbReference>
<dbReference type="PANTHER" id="PTHR11735">
    <property type="entry name" value="TRNA N6-ADENOSINE THREONYLCARBAMOYLTRANSFERASE"/>
    <property type="match status" value="1"/>
</dbReference>
<keyword evidence="2" id="KW-0012">Acyltransferase</keyword>
<dbReference type="Gene3D" id="3.30.420.40">
    <property type="match status" value="2"/>
</dbReference>
<reference evidence="2 3" key="1">
    <citation type="submission" date="2024-09" db="EMBL/GenBank/DDBJ databases">
        <authorList>
            <person name="Sun Q."/>
            <person name="Mori K."/>
        </authorList>
    </citation>
    <scope>NUCLEOTIDE SEQUENCE [LARGE SCALE GENOMIC DNA]</scope>
    <source>
        <strain evidence="2 3">CCM 8543</strain>
    </source>
</reference>
<evidence type="ECO:0000313" key="2">
    <source>
        <dbReference type="EMBL" id="MFC0208342.1"/>
    </source>
</evidence>
<feature type="domain" description="Gcp-like" evidence="1">
    <location>
        <begin position="35"/>
        <end position="149"/>
    </location>
</feature>
<dbReference type="InterPro" id="IPR022496">
    <property type="entry name" value="T6A_TsaB"/>
</dbReference>
<dbReference type="NCBIfam" id="TIGR03725">
    <property type="entry name" value="T6A_YeaZ"/>
    <property type="match status" value="1"/>
</dbReference>
<dbReference type="InterPro" id="IPR043129">
    <property type="entry name" value="ATPase_NBD"/>
</dbReference>
<organism evidence="2 3">
    <name type="scientific">Chelativorans intermedius</name>
    <dbReference type="NCBI Taxonomy" id="515947"/>
    <lineage>
        <taxon>Bacteria</taxon>
        <taxon>Pseudomonadati</taxon>
        <taxon>Pseudomonadota</taxon>
        <taxon>Alphaproteobacteria</taxon>
        <taxon>Hyphomicrobiales</taxon>
        <taxon>Phyllobacteriaceae</taxon>
        <taxon>Chelativorans</taxon>
    </lineage>
</organism>
<dbReference type="SUPFAM" id="SSF53067">
    <property type="entry name" value="Actin-like ATPase domain"/>
    <property type="match status" value="1"/>
</dbReference>
<dbReference type="InterPro" id="IPR000905">
    <property type="entry name" value="Gcp-like_dom"/>
</dbReference>
<keyword evidence="3" id="KW-1185">Reference proteome</keyword>
<gene>
    <name evidence="2" type="primary">tsaB</name>
    <name evidence="2" type="ORF">ACFFJ2_08020</name>
</gene>
<evidence type="ECO:0000313" key="3">
    <source>
        <dbReference type="Proteomes" id="UP001589755"/>
    </source>
</evidence>
<keyword evidence="2" id="KW-0808">Transferase</keyword>
<dbReference type="PANTHER" id="PTHR11735:SF11">
    <property type="entry name" value="TRNA THREONYLCARBAMOYLADENOSINE BIOSYNTHESIS PROTEIN TSAB"/>
    <property type="match status" value="1"/>
</dbReference>
<sequence>MNILAIDTAAALCAACVLDSTQGVEKGRAVRDLGKGHAEHVMAVVAEALEGAGLAYRDLDAVAVCVGPGSFTGVRVGVAAARGLALALRVPAIGITTLEALAAEARDAFPGRPVLVVTGNRPDSLHMARFDAAGGLVEGPALAPIATIAEGARADRPVLAGNAAPLVVEAAGQGFDMAALAATADIARYARLAAARRPGDRPRPLYLRAADARPQDAFALPLKDG</sequence>
<dbReference type="Pfam" id="PF00814">
    <property type="entry name" value="TsaD"/>
    <property type="match status" value="1"/>
</dbReference>
<dbReference type="Proteomes" id="UP001589755">
    <property type="component" value="Unassembled WGS sequence"/>
</dbReference>
<dbReference type="GO" id="GO:0061711">
    <property type="term" value="F:tRNA N(6)-L-threonylcarbamoyladenine synthase activity"/>
    <property type="evidence" value="ECO:0007669"/>
    <property type="project" value="UniProtKB-EC"/>
</dbReference>
<name>A0ABV6D6V2_9HYPH</name>